<protein>
    <submittedName>
        <fullName evidence="2">Uncharacterized protein</fullName>
    </submittedName>
</protein>
<organism evidence="2 3">
    <name type="scientific">Punica granatum</name>
    <name type="common">Pomegranate</name>
    <dbReference type="NCBI Taxonomy" id="22663"/>
    <lineage>
        <taxon>Eukaryota</taxon>
        <taxon>Viridiplantae</taxon>
        <taxon>Streptophyta</taxon>
        <taxon>Embryophyta</taxon>
        <taxon>Tracheophyta</taxon>
        <taxon>Spermatophyta</taxon>
        <taxon>Magnoliopsida</taxon>
        <taxon>eudicotyledons</taxon>
        <taxon>Gunneridae</taxon>
        <taxon>Pentapetalae</taxon>
        <taxon>rosids</taxon>
        <taxon>malvids</taxon>
        <taxon>Myrtales</taxon>
        <taxon>Lythraceae</taxon>
        <taxon>Punica</taxon>
    </lineage>
</organism>
<dbReference type="EMBL" id="PGOL01001962">
    <property type="protein sequence ID" value="PKI52228.1"/>
    <property type="molecule type" value="Genomic_DNA"/>
</dbReference>
<sequence>MKKQPKRWLSSRGIGPVTMPGKRRSWVSSEREEMEAGSGILHDIRAVTLSRARVGSYYAKFSFKVAKLRLILVQPKCGPLSIISPPLAIGILGWRWIQSLIYPVVFYSEVPGGEKVGARKIGDTVLDGAKGGNVGGVHGALLKRLWEQSEEEEEKAKRRGVGVSVGPRRVRGGFQVCLVCPKT</sequence>
<dbReference type="Proteomes" id="UP000233551">
    <property type="component" value="Unassembled WGS sequence"/>
</dbReference>
<reference evidence="2 3" key="1">
    <citation type="submission" date="2017-11" db="EMBL/GenBank/DDBJ databases">
        <title>De-novo sequencing of pomegranate (Punica granatum L.) genome.</title>
        <authorList>
            <person name="Akparov Z."/>
            <person name="Amiraslanov A."/>
            <person name="Hajiyeva S."/>
            <person name="Abbasov M."/>
            <person name="Kaur K."/>
            <person name="Hamwieh A."/>
            <person name="Solovyev V."/>
            <person name="Salamov A."/>
            <person name="Braich B."/>
            <person name="Kosarev P."/>
            <person name="Mahmoud A."/>
            <person name="Hajiyev E."/>
            <person name="Babayeva S."/>
            <person name="Izzatullayeva V."/>
            <person name="Mammadov A."/>
            <person name="Mammadov A."/>
            <person name="Sharifova S."/>
            <person name="Ojaghi J."/>
            <person name="Eynullazada K."/>
            <person name="Bayramov B."/>
            <person name="Abdulazimova A."/>
            <person name="Shahmuradov I."/>
        </authorList>
    </citation>
    <scope>NUCLEOTIDE SEQUENCE [LARGE SCALE GENOMIC DNA]</scope>
    <source>
        <strain evidence="3">cv. AG2017</strain>
        <tissue evidence="2">Leaf</tissue>
    </source>
</reference>
<feature type="region of interest" description="Disordered" evidence="1">
    <location>
        <begin position="1"/>
        <end position="29"/>
    </location>
</feature>
<gene>
    <name evidence="2" type="ORF">CRG98_027403</name>
</gene>
<evidence type="ECO:0000313" key="3">
    <source>
        <dbReference type="Proteomes" id="UP000233551"/>
    </source>
</evidence>
<keyword evidence="3" id="KW-1185">Reference proteome</keyword>
<accession>A0A2I0J7M1</accession>
<evidence type="ECO:0000256" key="1">
    <source>
        <dbReference type="SAM" id="MobiDB-lite"/>
    </source>
</evidence>
<name>A0A2I0J7M1_PUNGR</name>
<comment type="caution">
    <text evidence="2">The sequence shown here is derived from an EMBL/GenBank/DDBJ whole genome shotgun (WGS) entry which is preliminary data.</text>
</comment>
<proteinExistence type="predicted"/>
<evidence type="ECO:0000313" key="2">
    <source>
        <dbReference type="EMBL" id="PKI52228.1"/>
    </source>
</evidence>
<dbReference type="AlphaFoldDB" id="A0A2I0J7M1"/>